<organism evidence="13 14">
    <name type="scientific">[Candida] subhashii</name>
    <dbReference type="NCBI Taxonomy" id="561895"/>
    <lineage>
        <taxon>Eukaryota</taxon>
        <taxon>Fungi</taxon>
        <taxon>Dikarya</taxon>
        <taxon>Ascomycota</taxon>
        <taxon>Saccharomycotina</taxon>
        <taxon>Pichiomycetes</taxon>
        <taxon>Debaryomycetaceae</taxon>
        <taxon>Spathaspora</taxon>
    </lineage>
</organism>
<evidence type="ECO:0000256" key="9">
    <source>
        <dbReference type="ARBA" id="ARBA00048679"/>
    </source>
</evidence>
<dbReference type="AlphaFoldDB" id="A0A8J5QKX5"/>
<feature type="region of interest" description="Disordered" evidence="11">
    <location>
        <begin position="322"/>
        <end position="358"/>
    </location>
</feature>
<evidence type="ECO:0000256" key="5">
    <source>
        <dbReference type="ARBA" id="ARBA00022741"/>
    </source>
</evidence>
<keyword evidence="4" id="KW-0808">Transferase</keyword>
<dbReference type="GO" id="GO:0005524">
    <property type="term" value="F:ATP binding"/>
    <property type="evidence" value="ECO:0007669"/>
    <property type="project" value="UniProtKB-UniRule"/>
</dbReference>
<evidence type="ECO:0000256" key="4">
    <source>
        <dbReference type="ARBA" id="ARBA00022679"/>
    </source>
</evidence>
<keyword evidence="5 10" id="KW-0547">Nucleotide-binding</keyword>
<dbReference type="InterPro" id="IPR000719">
    <property type="entry name" value="Prot_kinase_dom"/>
</dbReference>
<keyword evidence="7 10" id="KW-0067">ATP-binding</keyword>
<comment type="similarity">
    <text evidence="1">Belongs to the protein kinase superfamily. STE Ser/Thr protein kinase family. STE20 subfamily.</text>
</comment>
<dbReference type="GO" id="GO:0030447">
    <property type="term" value="P:filamentous growth"/>
    <property type="evidence" value="ECO:0007669"/>
    <property type="project" value="UniProtKB-ARBA"/>
</dbReference>
<dbReference type="RefSeq" id="XP_049264250.1">
    <property type="nucleotide sequence ID" value="XM_049406209.1"/>
</dbReference>
<dbReference type="PROSITE" id="PS50011">
    <property type="entry name" value="PROTEIN_KINASE_DOM"/>
    <property type="match status" value="1"/>
</dbReference>
<dbReference type="GO" id="GO:0004674">
    <property type="term" value="F:protein serine/threonine kinase activity"/>
    <property type="evidence" value="ECO:0007669"/>
    <property type="project" value="UniProtKB-KW"/>
</dbReference>
<dbReference type="SMART" id="SM00220">
    <property type="entry name" value="S_TKc"/>
    <property type="match status" value="1"/>
</dbReference>
<feature type="compositionally biased region" description="Polar residues" evidence="11">
    <location>
        <begin position="333"/>
        <end position="342"/>
    </location>
</feature>
<name>A0A8J5QKX5_9ASCO</name>
<feature type="domain" description="Protein kinase" evidence="12">
    <location>
        <begin position="12"/>
        <end position="270"/>
    </location>
</feature>
<evidence type="ECO:0000256" key="11">
    <source>
        <dbReference type="SAM" id="MobiDB-lite"/>
    </source>
</evidence>
<comment type="catalytic activity">
    <reaction evidence="9">
        <text>L-seryl-[protein] + ATP = O-phospho-L-seryl-[protein] + ADP + H(+)</text>
        <dbReference type="Rhea" id="RHEA:17989"/>
        <dbReference type="Rhea" id="RHEA-COMP:9863"/>
        <dbReference type="Rhea" id="RHEA-COMP:11604"/>
        <dbReference type="ChEBI" id="CHEBI:15378"/>
        <dbReference type="ChEBI" id="CHEBI:29999"/>
        <dbReference type="ChEBI" id="CHEBI:30616"/>
        <dbReference type="ChEBI" id="CHEBI:83421"/>
        <dbReference type="ChEBI" id="CHEBI:456216"/>
        <dbReference type="EC" id="2.7.11.1"/>
    </reaction>
</comment>
<evidence type="ECO:0000256" key="10">
    <source>
        <dbReference type="PROSITE-ProRule" id="PRU10141"/>
    </source>
</evidence>
<gene>
    <name evidence="13" type="ORF">J8A68_002456</name>
</gene>
<evidence type="ECO:0000313" key="14">
    <source>
        <dbReference type="Proteomes" id="UP000694255"/>
    </source>
</evidence>
<dbReference type="EC" id="2.7.11.1" evidence="2"/>
<dbReference type="InterPro" id="IPR017441">
    <property type="entry name" value="Protein_kinase_ATP_BS"/>
</dbReference>
<feature type="binding site" evidence="10">
    <location>
        <position position="41"/>
    </location>
    <ligand>
        <name>ATP</name>
        <dbReference type="ChEBI" id="CHEBI:30616"/>
    </ligand>
</feature>
<keyword evidence="14" id="KW-1185">Reference proteome</keyword>
<reference evidence="13 14" key="1">
    <citation type="journal article" date="2021" name="DNA Res.">
        <title>Genome analysis of Candida subhashii reveals its hybrid nature and dual mitochondrial genome conformations.</title>
        <authorList>
            <person name="Mixao V."/>
            <person name="Hegedusova E."/>
            <person name="Saus E."/>
            <person name="Pryszcz L.P."/>
            <person name="Cillingova A."/>
            <person name="Nosek J."/>
            <person name="Gabaldon T."/>
        </authorList>
    </citation>
    <scope>NUCLEOTIDE SEQUENCE [LARGE SCALE GENOMIC DNA]</scope>
    <source>
        <strain evidence="13 14">CBS 10753</strain>
    </source>
</reference>
<evidence type="ECO:0000256" key="8">
    <source>
        <dbReference type="ARBA" id="ARBA00047899"/>
    </source>
</evidence>
<evidence type="ECO:0000256" key="7">
    <source>
        <dbReference type="ARBA" id="ARBA00022840"/>
    </source>
</evidence>
<dbReference type="EMBL" id="JAGSYN010000110">
    <property type="protein sequence ID" value="KAG7664018.1"/>
    <property type="molecule type" value="Genomic_DNA"/>
</dbReference>
<evidence type="ECO:0000256" key="3">
    <source>
        <dbReference type="ARBA" id="ARBA00022527"/>
    </source>
</evidence>
<comment type="catalytic activity">
    <reaction evidence="8">
        <text>L-threonyl-[protein] + ATP = O-phospho-L-threonyl-[protein] + ADP + H(+)</text>
        <dbReference type="Rhea" id="RHEA:46608"/>
        <dbReference type="Rhea" id="RHEA-COMP:11060"/>
        <dbReference type="Rhea" id="RHEA-COMP:11605"/>
        <dbReference type="ChEBI" id="CHEBI:15378"/>
        <dbReference type="ChEBI" id="CHEBI:30013"/>
        <dbReference type="ChEBI" id="CHEBI:30616"/>
        <dbReference type="ChEBI" id="CHEBI:61977"/>
        <dbReference type="ChEBI" id="CHEBI:456216"/>
        <dbReference type="EC" id="2.7.11.1"/>
    </reaction>
</comment>
<evidence type="ECO:0000256" key="6">
    <source>
        <dbReference type="ARBA" id="ARBA00022777"/>
    </source>
</evidence>
<protein>
    <recommendedName>
        <fullName evidence="2">non-specific serine/threonine protein kinase</fullName>
        <ecNumber evidence="2">2.7.11.1</ecNumber>
    </recommendedName>
</protein>
<dbReference type="GO" id="GO:0005737">
    <property type="term" value="C:cytoplasm"/>
    <property type="evidence" value="ECO:0007669"/>
    <property type="project" value="TreeGrafter"/>
</dbReference>
<evidence type="ECO:0000313" key="13">
    <source>
        <dbReference type="EMBL" id="KAG7664018.1"/>
    </source>
</evidence>
<dbReference type="PANTHER" id="PTHR48012">
    <property type="entry name" value="STERILE20-LIKE KINASE, ISOFORM B-RELATED"/>
    <property type="match status" value="1"/>
</dbReference>
<comment type="caution">
    <text evidence="13">The sequence shown here is derived from an EMBL/GenBank/DDBJ whole genome shotgun (WGS) entry which is preliminary data.</text>
</comment>
<dbReference type="FunFam" id="1.10.510.10:FF:000499">
    <property type="entry name" value="Serine/threonine-protein kinase KIC1"/>
    <property type="match status" value="1"/>
</dbReference>
<dbReference type="Pfam" id="PF00069">
    <property type="entry name" value="Pkinase"/>
    <property type="match status" value="1"/>
</dbReference>
<dbReference type="PROSITE" id="PS00107">
    <property type="entry name" value="PROTEIN_KINASE_ATP"/>
    <property type="match status" value="1"/>
</dbReference>
<dbReference type="PANTHER" id="PTHR48012:SF10">
    <property type="entry name" value="FI20177P1"/>
    <property type="match status" value="1"/>
</dbReference>
<sequence length="417" mass="47957">MSYKIQNQILKYDFQKCIGRGNFGDVYRAIDLTQRNKVAIKVVSLDESTEEMKQIIQEIHFLSKLRNPFVIQYIESFLEGYNMFIVMEYCGGGSCADLLRFHKKLEEDVVSYIIKGVLSGLKYLHSEHKVHRDIKSANILLTEKGDIKLADFGVSGEITMTRLKKNTFVGTPFWMAPEVITRSRTTEESGYDEKADIWSTGITTIELVTGSPPLSEYDPLKVLFEIPKKRPPLLCGVDFSENIKDFVKYCLVKDPKKRPSSDILSHHYFITRGHDVRDKLAKLIRTKNIHYESKSGRKPRFKIEHLMKSPNNTFAPILWEFGTERNPEPKPGNQKSASGNGDSKQENDEEDHSSETGNFFKDKGGVLLYCLERVYFRGRSEFTRRTVENLTKDITRYEEQLPGLCHAIVEELERLCG</sequence>
<dbReference type="InterPro" id="IPR050629">
    <property type="entry name" value="STE20/SPS1-PAK"/>
</dbReference>
<proteinExistence type="inferred from homology"/>
<evidence type="ECO:0000256" key="1">
    <source>
        <dbReference type="ARBA" id="ARBA00008874"/>
    </source>
</evidence>
<evidence type="ECO:0000256" key="2">
    <source>
        <dbReference type="ARBA" id="ARBA00012513"/>
    </source>
</evidence>
<keyword evidence="6" id="KW-0418">Kinase</keyword>
<dbReference type="GeneID" id="73469257"/>
<dbReference type="OrthoDB" id="248923at2759"/>
<dbReference type="Proteomes" id="UP000694255">
    <property type="component" value="Unassembled WGS sequence"/>
</dbReference>
<keyword evidence="3" id="KW-0723">Serine/threonine-protein kinase</keyword>
<evidence type="ECO:0000259" key="12">
    <source>
        <dbReference type="PROSITE" id="PS50011"/>
    </source>
</evidence>
<accession>A0A8J5QKX5</accession>